<accession>A0A2C9CAK9</accession>
<dbReference type="RefSeq" id="WP_099323665.1">
    <property type="nucleotide sequence ID" value="NZ_LT934425.1"/>
</dbReference>
<gene>
    <name evidence="1" type="ORF">KSMBR1_0219</name>
</gene>
<evidence type="ECO:0000313" key="2">
    <source>
        <dbReference type="Proteomes" id="UP000221734"/>
    </source>
</evidence>
<evidence type="ECO:0000313" key="1">
    <source>
        <dbReference type="EMBL" id="SOH02736.1"/>
    </source>
</evidence>
<dbReference type="OrthoDB" id="9906765at2"/>
<sequence length="252" mass="27897">MVSDKLKNAVENKVLETVVVKAGEVAGTVIGGQVGLSKPGGKLGGMVGRRTMKHAKKLFSDKKAEAPPSDCSAEQDPSMHGFIDKHKGKIDKVKDMASDALTNPEIMEKYKELLKGTSLESLKKAIEDITTGTFVVTEVFVNEIIKNYAPDLSVTFNDGHFVLNTPYPVKPELAYDSCDFTGNTRSVSIKMLNLSFIPGFLLNTDFHRHENHHKNTLIMPSRQFHLNPANKAKPCCRNRIEMVGFPRYSAVY</sequence>
<dbReference type="AlphaFoldDB" id="A0A2C9CAK9"/>
<dbReference type="KEGG" id="kst:KSMBR1_0219"/>
<dbReference type="EMBL" id="LT934425">
    <property type="protein sequence ID" value="SOH02736.1"/>
    <property type="molecule type" value="Genomic_DNA"/>
</dbReference>
<organism evidence="1 2">
    <name type="scientific">Kuenenia stuttgartiensis</name>
    <dbReference type="NCBI Taxonomy" id="174633"/>
    <lineage>
        <taxon>Bacteria</taxon>
        <taxon>Pseudomonadati</taxon>
        <taxon>Planctomycetota</taxon>
        <taxon>Candidatus Brocadiia</taxon>
        <taxon>Candidatus Brocadiales</taxon>
        <taxon>Candidatus Brocadiaceae</taxon>
        <taxon>Candidatus Kuenenia</taxon>
    </lineage>
</organism>
<proteinExistence type="predicted"/>
<dbReference type="Proteomes" id="UP000221734">
    <property type="component" value="Chromosome Kuenenia_stuttgartiensis_MBR1"/>
</dbReference>
<reference evidence="2" key="1">
    <citation type="submission" date="2017-10" db="EMBL/GenBank/DDBJ databases">
        <authorList>
            <person name="Frank J."/>
        </authorList>
    </citation>
    <scope>NUCLEOTIDE SEQUENCE [LARGE SCALE GENOMIC DNA]</scope>
</reference>
<protein>
    <submittedName>
        <fullName evidence="1">Uncharacterized protein</fullName>
    </submittedName>
</protein>
<keyword evidence="2" id="KW-1185">Reference proteome</keyword>
<name>A0A2C9CAK9_KUEST</name>